<keyword evidence="1" id="KW-0255">Endonuclease</keyword>
<protein>
    <submittedName>
        <fullName evidence="1">HNH family endonuclease</fullName>
    </submittedName>
</protein>
<name>A0A897MXX0_9EURY</name>
<proteinExistence type="predicted"/>
<dbReference type="RefSeq" id="WP_229115088.1">
    <property type="nucleotide sequence ID" value="NZ_CP064787.1"/>
</dbReference>
<dbReference type="AlphaFoldDB" id="A0A897MXX0"/>
<sequence length="243" mass="27290">MTPTRNQLLAELQELAVDLGRAPFPDEIEEKGSFTLPEYRAEFGSWAHALAMADLEQPTGKRIPQGALIAELKRLAAELGKGPTEQDMYEKGRHGLSTYKNRFGSWNEALAAADLESRPDRTEKPRHILLNEIERIADDLGHTPTKREMSTYGEFSPVTYRHRFGSWNEAVEAAGFESQPPKEKIPEEELINELQRVADMNDGVPTSTDMDRDGKFSAGTYFNRFDSWTAALETAGFAPNRES</sequence>
<organism evidence="1 2">
    <name type="scientific">Halapricum desulfuricans</name>
    <dbReference type="NCBI Taxonomy" id="2841257"/>
    <lineage>
        <taxon>Archaea</taxon>
        <taxon>Methanobacteriati</taxon>
        <taxon>Methanobacteriota</taxon>
        <taxon>Stenosarchaea group</taxon>
        <taxon>Halobacteria</taxon>
        <taxon>Halobacteriales</taxon>
        <taxon>Haloarculaceae</taxon>
        <taxon>Halapricum</taxon>
    </lineage>
</organism>
<dbReference type="Pfam" id="PF18780">
    <property type="entry name" value="HNH_repeat"/>
    <property type="match status" value="4"/>
</dbReference>
<dbReference type="GeneID" id="68854585"/>
<dbReference type="InterPro" id="IPR041025">
    <property type="entry name" value="HNH_repeat"/>
</dbReference>
<gene>
    <name evidence="1" type="ORF">HSR121_0956</name>
</gene>
<evidence type="ECO:0000313" key="1">
    <source>
        <dbReference type="EMBL" id="QSG05304.1"/>
    </source>
</evidence>
<accession>A0A897MXX0</accession>
<reference evidence="1" key="1">
    <citation type="submission" date="2020-11" db="EMBL/GenBank/DDBJ databases">
        <title>Carbohydrate-dependent, anaerobic sulfur respiration: A novel catabolism in halophilic archaea.</title>
        <authorList>
            <person name="Sorokin D.Y."/>
            <person name="Messina E."/>
            <person name="Smedile F."/>
            <person name="La Cono V."/>
            <person name="Hallsworth J.E."/>
            <person name="Yakimov M.M."/>
        </authorList>
    </citation>
    <scope>NUCLEOTIDE SEQUENCE</scope>
    <source>
        <strain evidence="1">HSR12-1</strain>
    </source>
</reference>
<dbReference type="EMBL" id="CP064787">
    <property type="protein sequence ID" value="QSG05304.1"/>
    <property type="molecule type" value="Genomic_DNA"/>
</dbReference>
<evidence type="ECO:0000313" key="2">
    <source>
        <dbReference type="Proteomes" id="UP000663525"/>
    </source>
</evidence>
<dbReference type="GO" id="GO:0004519">
    <property type="term" value="F:endonuclease activity"/>
    <property type="evidence" value="ECO:0007669"/>
    <property type="project" value="UniProtKB-KW"/>
</dbReference>
<keyword evidence="1" id="KW-0378">Hydrolase</keyword>
<dbReference type="Proteomes" id="UP000663525">
    <property type="component" value="Chromosome"/>
</dbReference>
<keyword evidence="1" id="KW-0540">Nuclease</keyword>